<reference evidence="5" key="1">
    <citation type="submission" date="2021-02" db="EMBL/GenBank/DDBJ databases">
        <authorList>
            <person name="Dougan E. K."/>
            <person name="Rhodes N."/>
            <person name="Thang M."/>
            <person name="Chan C."/>
        </authorList>
    </citation>
    <scope>NUCLEOTIDE SEQUENCE</scope>
</reference>
<keyword evidence="2" id="KW-0106">Calcium</keyword>
<feature type="non-terminal residue" evidence="5">
    <location>
        <position position="1"/>
    </location>
</feature>
<dbReference type="InterPro" id="IPR017850">
    <property type="entry name" value="Alkaline_phosphatase_core_sf"/>
</dbReference>
<evidence type="ECO:0000256" key="2">
    <source>
        <dbReference type="ARBA" id="ARBA00022837"/>
    </source>
</evidence>
<accession>A0A812IXI7</accession>
<dbReference type="Gene3D" id="3.30.1120.10">
    <property type="match status" value="1"/>
</dbReference>
<dbReference type="Pfam" id="PF00884">
    <property type="entry name" value="Sulfatase"/>
    <property type="match status" value="1"/>
</dbReference>
<sequence length="278" mass="29756">KTIADPIRRRFAGMVTAVDEGIGNITRALQVKGMLQDSVIIVTTDNGGPTHECAAIGASNWPLRGGKCSIWEGGTRGTGLVYAPGVMTQGFTWTGLMHAADWLPSLVEGVAMEDAAKIPDEATLPLDGVNLWHALLANQKSPRNNMYYGIWDATIGNGGPALRNAEGWKLIVGGGGGTGDWPRPPARNFISNESAPTPVVLEDAPPGKYLLFNLNDDPSEHKECSSDHPEIAQVLLMELRKQQATSAPQATGDKSCPPLKKRKVLGPWCDKTEVEVVV</sequence>
<evidence type="ECO:0000313" key="6">
    <source>
        <dbReference type="Proteomes" id="UP000649617"/>
    </source>
</evidence>
<evidence type="ECO:0000256" key="3">
    <source>
        <dbReference type="ARBA" id="ARBA00023180"/>
    </source>
</evidence>
<dbReference type="OrthoDB" id="103349at2759"/>
<dbReference type="SUPFAM" id="SSF53649">
    <property type="entry name" value="Alkaline phosphatase-like"/>
    <property type="match status" value="1"/>
</dbReference>
<feature type="domain" description="Sulfatase N-terminal" evidence="4">
    <location>
        <begin position="7"/>
        <end position="106"/>
    </location>
</feature>
<name>A0A812IXI7_SYMPI</name>
<organism evidence="5 6">
    <name type="scientific">Symbiodinium pilosum</name>
    <name type="common">Dinoflagellate</name>
    <dbReference type="NCBI Taxonomy" id="2952"/>
    <lineage>
        <taxon>Eukaryota</taxon>
        <taxon>Sar</taxon>
        <taxon>Alveolata</taxon>
        <taxon>Dinophyceae</taxon>
        <taxon>Suessiales</taxon>
        <taxon>Symbiodiniaceae</taxon>
        <taxon>Symbiodinium</taxon>
    </lineage>
</organism>
<keyword evidence="1" id="KW-0479">Metal-binding</keyword>
<protein>
    <submittedName>
        <fullName evidence="5">Arsb protein</fullName>
    </submittedName>
</protein>
<proteinExistence type="predicted"/>
<dbReference type="PANTHER" id="PTHR10342">
    <property type="entry name" value="ARYLSULFATASE"/>
    <property type="match status" value="1"/>
</dbReference>
<dbReference type="InterPro" id="IPR000917">
    <property type="entry name" value="Sulfatase_N"/>
</dbReference>
<dbReference type="GO" id="GO:0008484">
    <property type="term" value="F:sulfuric ester hydrolase activity"/>
    <property type="evidence" value="ECO:0007669"/>
    <property type="project" value="InterPro"/>
</dbReference>
<dbReference type="InterPro" id="IPR047115">
    <property type="entry name" value="ARSB"/>
</dbReference>
<gene>
    <name evidence="5" type="primary">Arsb</name>
    <name evidence="5" type="ORF">SPIL2461_LOCUS1002</name>
</gene>
<dbReference type="Proteomes" id="UP000649617">
    <property type="component" value="Unassembled WGS sequence"/>
</dbReference>
<dbReference type="EMBL" id="CAJNIZ010000956">
    <property type="protein sequence ID" value="CAE7179264.1"/>
    <property type="molecule type" value="Genomic_DNA"/>
</dbReference>
<evidence type="ECO:0000313" key="5">
    <source>
        <dbReference type="EMBL" id="CAE7179264.1"/>
    </source>
</evidence>
<evidence type="ECO:0000259" key="4">
    <source>
        <dbReference type="Pfam" id="PF00884"/>
    </source>
</evidence>
<keyword evidence="6" id="KW-1185">Reference proteome</keyword>
<dbReference type="Gene3D" id="3.40.720.10">
    <property type="entry name" value="Alkaline Phosphatase, subunit A"/>
    <property type="match status" value="1"/>
</dbReference>
<evidence type="ECO:0000256" key="1">
    <source>
        <dbReference type="ARBA" id="ARBA00022723"/>
    </source>
</evidence>
<keyword evidence="3" id="KW-0325">Glycoprotein</keyword>
<dbReference type="AlphaFoldDB" id="A0A812IXI7"/>
<dbReference type="GO" id="GO:0046872">
    <property type="term" value="F:metal ion binding"/>
    <property type="evidence" value="ECO:0007669"/>
    <property type="project" value="UniProtKB-KW"/>
</dbReference>
<comment type="caution">
    <text evidence="5">The sequence shown here is derived from an EMBL/GenBank/DDBJ whole genome shotgun (WGS) entry which is preliminary data.</text>
</comment>
<dbReference type="PANTHER" id="PTHR10342:SF274">
    <property type="entry name" value="ARYLSULFATASE B"/>
    <property type="match status" value="1"/>
</dbReference>